<dbReference type="CDD" id="cd11056">
    <property type="entry name" value="CYP6-like"/>
    <property type="match status" value="1"/>
</dbReference>
<evidence type="ECO:0000256" key="4">
    <source>
        <dbReference type="ARBA" id="ARBA00010617"/>
    </source>
</evidence>
<dbReference type="PRINTS" id="PR00385">
    <property type="entry name" value="P450"/>
</dbReference>
<evidence type="ECO:0000256" key="10">
    <source>
        <dbReference type="ARBA" id="ARBA00023004"/>
    </source>
</evidence>
<keyword evidence="5 13" id="KW-0349">Heme</keyword>
<evidence type="ECO:0000256" key="5">
    <source>
        <dbReference type="ARBA" id="ARBA00022617"/>
    </source>
</evidence>
<evidence type="ECO:0008006" key="17">
    <source>
        <dbReference type="Google" id="ProtNLM"/>
    </source>
</evidence>
<dbReference type="GO" id="GO:0004497">
    <property type="term" value="F:monooxygenase activity"/>
    <property type="evidence" value="ECO:0007669"/>
    <property type="project" value="UniProtKB-KW"/>
</dbReference>
<protein>
    <recommendedName>
        <fullName evidence="17">Cytochrome P450</fullName>
    </recommendedName>
</protein>
<dbReference type="PRINTS" id="PR00463">
    <property type="entry name" value="EP450I"/>
</dbReference>
<feature type="binding site" description="axial binding residue" evidence="13">
    <location>
        <position position="439"/>
    </location>
    <ligand>
        <name>heme</name>
        <dbReference type="ChEBI" id="CHEBI:30413"/>
    </ligand>
    <ligandPart>
        <name>Fe</name>
        <dbReference type="ChEBI" id="CHEBI:18248"/>
    </ligandPart>
</feature>
<name>A0AAN7ZRB3_9COLE</name>
<organism evidence="15 16">
    <name type="scientific">Pyrocoelia pectoralis</name>
    <dbReference type="NCBI Taxonomy" id="417401"/>
    <lineage>
        <taxon>Eukaryota</taxon>
        <taxon>Metazoa</taxon>
        <taxon>Ecdysozoa</taxon>
        <taxon>Arthropoda</taxon>
        <taxon>Hexapoda</taxon>
        <taxon>Insecta</taxon>
        <taxon>Pterygota</taxon>
        <taxon>Neoptera</taxon>
        <taxon>Endopterygota</taxon>
        <taxon>Coleoptera</taxon>
        <taxon>Polyphaga</taxon>
        <taxon>Elateriformia</taxon>
        <taxon>Elateroidea</taxon>
        <taxon>Lampyridae</taxon>
        <taxon>Lampyrinae</taxon>
        <taxon>Pyrocoelia</taxon>
    </lineage>
</organism>
<evidence type="ECO:0000256" key="6">
    <source>
        <dbReference type="ARBA" id="ARBA00022723"/>
    </source>
</evidence>
<reference evidence="15 16" key="1">
    <citation type="journal article" date="2024" name="Insects">
        <title>An Improved Chromosome-Level Genome Assembly of the Firefly Pyrocoelia pectoralis.</title>
        <authorList>
            <person name="Fu X."/>
            <person name="Meyer-Rochow V.B."/>
            <person name="Ballantyne L."/>
            <person name="Zhu X."/>
        </authorList>
    </citation>
    <scope>NUCLEOTIDE SEQUENCE [LARGE SCALE GENOMIC DNA]</scope>
    <source>
        <strain evidence="15">XCY_ONT2</strain>
    </source>
</reference>
<keyword evidence="11 14" id="KW-0503">Monooxygenase</keyword>
<sequence>MFAFCLKLTALLIILVYFLFKYTCRNYTYWKKRGVPYVQPAPFFGNLFQVFFFQKQLGISFAEYYEKFDSPYFGLYVFSTPILLIKSPAMIKKILVKDFQHFNDRSIASNEQCDVLSSNMLFMAKNPEWKYLRTKMTPVFANMKNMVPLIKEVGDNMLYYLNQHLDEKFIDCQDVSVRYTTDVIASCAFGVDARSFYDENSPFRLASKRMWSLNLKTGVSQLSYFMAHSLVKLLNLPFFDVEMLDLLRRTFWVTLEDRKRTEAVRHDVIDAMIELENRASSKEDFKFEGDKVLAQAVQFFTAGYQSASLTIAFTLYELSLKSEIQNRLRLEMKNTLECNKEIKYSTIQNMKYLNMVVKETLRKYPPLPFLQRKCVSDYKVPNEDFIIEEGTTVYISSLGLHHDKKHFPNPELFDPERFADKTTENTFSYIPFGKGPRDCIGDRFSLLVVKYALLRVLTEFSVEATSITPIPICYSLYSFFLSPVAGMPLKFSKINLFT</sequence>
<dbReference type="GO" id="GO:0016705">
    <property type="term" value="F:oxidoreductase activity, acting on paired donors, with incorporation or reduction of molecular oxygen"/>
    <property type="evidence" value="ECO:0007669"/>
    <property type="project" value="InterPro"/>
</dbReference>
<keyword evidence="9 14" id="KW-0560">Oxidoreductase</keyword>
<dbReference type="Pfam" id="PF00067">
    <property type="entry name" value="p450"/>
    <property type="match status" value="1"/>
</dbReference>
<evidence type="ECO:0000256" key="14">
    <source>
        <dbReference type="RuleBase" id="RU000461"/>
    </source>
</evidence>
<dbReference type="InterPro" id="IPR050476">
    <property type="entry name" value="Insect_CytP450_Detox"/>
</dbReference>
<comment type="subcellular location">
    <subcellularLocation>
        <location evidence="3">Endoplasmic reticulum membrane</location>
        <topology evidence="3">Peripheral membrane protein</topology>
    </subcellularLocation>
    <subcellularLocation>
        <location evidence="2">Microsome membrane</location>
        <topology evidence="2">Peripheral membrane protein</topology>
    </subcellularLocation>
</comment>
<dbReference type="InterPro" id="IPR017972">
    <property type="entry name" value="Cyt_P450_CS"/>
</dbReference>
<comment type="cofactor">
    <cofactor evidence="1 13">
        <name>heme</name>
        <dbReference type="ChEBI" id="CHEBI:30413"/>
    </cofactor>
</comment>
<dbReference type="Gene3D" id="1.10.630.10">
    <property type="entry name" value="Cytochrome P450"/>
    <property type="match status" value="1"/>
</dbReference>
<evidence type="ECO:0000256" key="2">
    <source>
        <dbReference type="ARBA" id="ARBA00004174"/>
    </source>
</evidence>
<evidence type="ECO:0000313" key="16">
    <source>
        <dbReference type="Proteomes" id="UP001329430"/>
    </source>
</evidence>
<keyword evidence="10 13" id="KW-0408">Iron</keyword>
<keyword evidence="6 13" id="KW-0479">Metal-binding</keyword>
<dbReference type="PANTHER" id="PTHR24292:SF45">
    <property type="entry name" value="CYTOCHROME P450 6G1-RELATED"/>
    <property type="match status" value="1"/>
</dbReference>
<evidence type="ECO:0000313" key="15">
    <source>
        <dbReference type="EMBL" id="KAK5646508.1"/>
    </source>
</evidence>
<comment type="caution">
    <text evidence="15">The sequence shown here is derived from an EMBL/GenBank/DDBJ whole genome shotgun (WGS) entry which is preliminary data.</text>
</comment>
<evidence type="ECO:0000256" key="3">
    <source>
        <dbReference type="ARBA" id="ARBA00004406"/>
    </source>
</evidence>
<dbReference type="PANTHER" id="PTHR24292">
    <property type="entry name" value="CYTOCHROME P450"/>
    <property type="match status" value="1"/>
</dbReference>
<dbReference type="InterPro" id="IPR002401">
    <property type="entry name" value="Cyt_P450_E_grp-I"/>
</dbReference>
<dbReference type="AlphaFoldDB" id="A0AAN7ZRB3"/>
<evidence type="ECO:0000256" key="9">
    <source>
        <dbReference type="ARBA" id="ARBA00023002"/>
    </source>
</evidence>
<evidence type="ECO:0000256" key="13">
    <source>
        <dbReference type="PIRSR" id="PIRSR602401-1"/>
    </source>
</evidence>
<dbReference type="SUPFAM" id="SSF48264">
    <property type="entry name" value="Cytochrome P450"/>
    <property type="match status" value="1"/>
</dbReference>
<evidence type="ECO:0000256" key="8">
    <source>
        <dbReference type="ARBA" id="ARBA00022848"/>
    </source>
</evidence>
<evidence type="ECO:0000256" key="7">
    <source>
        <dbReference type="ARBA" id="ARBA00022824"/>
    </source>
</evidence>
<accession>A0AAN7ZRB3</accession>
<dbReference type="GO" id="GO:0020037">
    <property type="term" value="F:heme binding"/>
    <property type="evidence" value="ECO:0007669"/>
    <property type="project" value="InterPro"/>
</dbReference>
<dbReference type="PROSITE" id="PS00086">
    <property type="entry name" value="CYTOCHROME_P450"/>
    <property type="match status" value="1"/>
</dbReference>
<dbReference type="GO" id="GO:0005506">
    <property type="term" value="F:iron ion binding"/>
    <property type="evidence" value="ECO:0007669"/>
    <property type="project" value="InterPro"/>
</dbReference>
<keyword evidence="16" id="KW-1185">Reference proteome</keyword>
<evidence type="ECO:0000256" key="12">
    <source>
        <dbReference type="ARBA" id="ARBA00023136"/>
    </source>
</evidence>
<keyword evidence="8" id="KW-0492">Microsome</keyword>
<dbReference type="InterPro" id="IPR036396">
    <property type="entry name" value="Cyt_P450_sf"/>
</dbReference>
<dbReference type="EMBL" id="JAVRBK010000003">
    <property type="protein sequence ID" value="KAK5646508.1"/>
    <property type="molecule type" value="Genomic_DNA"/>
</dbReference>
<dbReference type="GO" id="GO:0005789">
    <property type="term" value="C:endoplasmic reticulum membrane"/>
    <property type="evidence" value="ECO:0007669"/>
    <property type="project" value="UniProtKB-SubCell"/>
</dbReference>
<keyword evidence="7" id="KW-0256">Endoplasmic reticulum</keyword>
<keyword evidence="12" id="KW-0472">Membrane</keyword>
<evidence type="ECO:0000256" key="11">
    <source>
        <dbReference type="ARBA" id="ARBA00023033"/>
    </source>
</evidence>
<gene>
    <name evidence="15" type="ORF">RI129_004972</name>
</gene>
<dbReference type="Proteomes" id="UP001329430">
    <property type="component" value="Chromosome 3"/>
</dbReference>
<evidence type="ECO:0000256" key="1">
    <source>
        <dbReference type="ARBA" id="ARBA00001971"/>
    </source>
</evidence>
<proteinExistence type="inferred from homology"/>
<dbReference type="InterPro" id="IPR001128">
    <property type="entry name" value="Cyt_P450"/>
</dbReference>
<comment type="similarity">
    <text evidence="4 14">Belongs to the cytochrome P450 family.</text>
</comment>
<dbReference type="FunFam" id="1.10.630.10:FF:000042">
    <property type="entry name" value="Cytochrome P450"/>
    <property type="match status" value="1"/>
</dbReference>